<dbReference type="PROSITE" id="PS50892">
    <property type="entry name" value="V_SNARE"/>
    <property type="match status" value="1"/>
</dbReference>
<evidence type="ECO:0000256" key="8">
    <source>
        <dbReference type="ARBA" id="ARBA00037493"/>
    </source>
</evidence>
<keyword evidence="15" id="KW-1185">Reference proteome</keyword>
<keyword evidence="2" id="KW-0813">Transport</keyword>
<keyword evidence="6" id="KW-1133">Transmembrane helix</keyword>
<dbReference type="CDD" id="cd15843">
    <property type="entry name" value="R-SNARE"/>
    <property type="match status" value="1"/>
</dbReference>
<reference evidence="14" key="2">
    <citation type="submission" date="2020-08" db="EMBL/GenBank/DDBJ databases">
        <title>Plant Genome Project.</title>
        <authorList>
            <person name="Zhang R.-G."/>
        </authorList>
    </citation>
    <scope>NUCLEOTIDE SEQUENCE</scope>
    <source>
        <strain evidence="14">Huo1</strain>
        <tissue evidence="14">Leaf</tissue>
    </source>
</reference>
<evidence type="ECO:0000256" key="9">
    <source>
        <dbReference type="ARBA" id="ARBA00060376"/>
    </source>
</evidence>
<dbReference type="InterPro" id="IPR027923">
    <property type="entry name" value="Hydrophob_seed_dom"/>
</dbReference>
<protein>
    <recommendedName>
        <fullName evidence="16">Vesicle-associated membrane protein 7</fullName>
    </recommendedName>
</protein>
<keyword evidence="7" id="KW-0472">Membrane</keyword>
<dbReference type="Proteomes" id="UP000298416">
    <property type="component" value="Unassembled WGS sequence"/>
</dbReference>
<evidence type="ECO:0000259" key="13">
    <source>
        <dbReference type="PROSITE" id="PS50892"/>
    </source>
</evidence>
<keyword evidence="3" id="KW-0812">Transmembrane</keyword>
<dbReference type="PROSITE" id="PS00417">
    <property type="entry name" value="SYNAPTOBREVIN"/>
    <property type="match status" value="1"/>
</dbReference>
<evidence type="ECO:0000256" key="4">
    <source>
        <dbReference type="ARBA" id="ARBA00022729"/>
    </source>
</evidence>
<comment type="subcellular location">
    <subcellularLocation>
        <location evidence="9">Prevacuolar compartment membrane</location>
        <topology evidence="9">Single-pass type IV membrane protein</topology>
    </subcellularLocation>
    <subcellularLocation>
        <location evidence="10">Vacuole membrane</location>
        <topology evidence="10">Single-pass type IV membrane protein</topology>
    </subcellularLocation>
</comment>
<dbReference type="SUPFAM" id="SSF47699">
    <property type="entry name" value="Bifunctional inhibitor/lipid-transfer protein/seed storage 2S albumin"/>
    <property type="match status" value="1"/>
</dbReference>
<gene>
    <name evidence="14" type="ORF">SASPL_127519</name>
</gene>
<keyword evidence="11" id="KW-0175">Coiled coil</keyword>
<comment type="similarity">
    <text evidence="1">Belongs to the synaptobrevin family.</text>
</comment>
<evidence type="ECO:0000313" key="15">
    <source>
        <dbReference type="Proteomes" id="UP000298416"/>
    </source>
</evidence>
<name>A0A8X8XBB9_SALSN</name>
<dbReference type="Pfam" id="PF14547">
    <property type="entry name" value="Hydrophob_seed"/>
    <property type="match status" value="1"/>
</dbReference>
<evidence type="ECO:0000259" key="12">
    <source>
        <dbReference type="PROSITE" id="PS50859"/>
    </source>
</evidence>
<dbReference type="Pfam" id="PF00957">
    <property type="entry name" value="Synaptobrevin"/>
    <property type="match status" value="1"/>
</dbReference>
<evidence type="ECO:0000256" key="3">
    <source>
        <dbReference type="ARBA" id="ARBA00022692"/>
    </source>
</evidence>
<dbReference type="PANTHER" id="PTHR21136">
    <property type="entry name" value="SNARE PROTEINS"/>
    <property type="match status" value="1"/>
</dbReference>
<keyword evidence="4" id="KW-0732">Signal</keyword>
<reference evidence="14" key="1">
    <citation type="submission" date="2018-01" db="EMBL/GenBank/DDBJ databases">
        <authorList>
            <person name="Mao J.F."/>
        </authorList>
    </citation>
    <scope>NUCLEOTIDE SEQUENCE</scope>
    <source>
        <strain evidence="14">Huo1</strain>
        <tissue evidence="14">Leaf</tissue>
    </source>
</reference>
<proteinExistence type="inferred from homology"/>
<comment type="caution">
    <text evidence="14">The sequence shown here is derived from an EMBL/GenBank/DDBJ whole genome shotgun (WGS) entry which is preliminary data.</text>
</comment>
<dbReference type="InterPro" id="IPR051097">
    <property type="entry name" value="Synaptobrevin-like_transport"/>
</dbReference>
<accession>A0A8X8XBB9</accession>
<evidence type="ECO:0000256" key="2">
    <source>
        <dbReference type="ARBA" id="ARBA00022448"/>
    </source>
</evidence>
<feature type="domain" description="Longin" evidence="12">
    <location>
        <begin position="49"/>
        <end position="153"/>
    </location>
</feature>
<dbReference type="InterPro" id="IPR010908">
    <property type="entry name" value="Longin_dom"/>
</dbReference>
<dbReference type="Gene3D" id="1.20.5.110">
    <property type="match status" value="1"/>
</dbReference>
<dbReference type="FunFam" id="3.30.450.50:FF:000008">
    <property type="entry name" value="Vesicle-associated membrane protein 711"/>
    <property type="match status" value="1"/>
</dbReference>
<dbReference type="SUPFAM" id="SSF58038">
    <property type="entry name" value="SNARE fusion complex"/>
    <property type="match status" value="1"/>
</dbReference>
<dbReference type="SMART" id="SM00499">
    <property type="entry name" value="AAI"/>
    <property type="match status" value="1"/>
</dbReference>
<dbReference type="FunFam" id="1.20.5.110:FF:000004">
    <property type="entry name" value="Vesicle-associated membrane protein 7"/>
    <property type="match status" value="1"/>
</dbReference>
<dbReference type="SMART" id="SM01270">
    <property type="entry name" value="Longin"/>
    <property type="match status" value="1"/>
</dbReference>
<evidence type="ECO:0008006" key="16">
    <source>
        <dbReference type="Google" id="ProtNLM"/>
    </source>
</evidence>
<evidence type="ECO:0000256" key="10">
    <source>
        <dbReference type="ARBA" id="ARBA00060379"/>
    </source>
</evidence>
<evidence type="ECO:0000256" key="1">
    <source>
        <dbReference type="ARBA" id="ARBA00008025"/>
    </source>
</evidence>
<dbReference type="PRINTS" id="PR00219">
    <property type="entry name" value="SYNAPTOBREVN"/>
</dbReference>
<evidence type="ECO:0000256" key="6">
    <source>
        <dbReference type="ARBA" id="ARBA00022989"/>
    </source>
</evidence>
<evidence type="ECO:0000256" key="5">
    <source>
        <dbReference type="ARBA" id="ARBA00022927"/>
    </source>
</evidence>
<dbReference type="GO" id="GO:0005774">
    <property type="term" value="C:vacuolar membrane"/>
    <property type="evidence" value="ECO:0007669"/>
    <property type="project" value="UniProtKB-SubCell"/>
</dbReference>
<feature type="domain" description="V-SNARE coiled-coil homology" evidence="13">
    <location>
        <begin position="168"/>
        <end position="228"/>
    </location>
</feature>
<dbReference type="PROSITE" id="PS50859">
    <property type="entry name" value="LONGIN"/>
    <property type="match status" value="1"/>
</dbReference>
<dbReference type="FunFam" id="1.10.110.10:FF:000003">
    <property type="entry name" value="pEARLI1-like lipid transfer protein 1"/>
    <property type="match status" value="1"/>
</dbReference>
<dbReference type="CDD" id="cd14824">
    <property type="entry name" value="Longin"/>
    <property type="match status" value="1"/>
</dbReference>
<dbReference type="InterPro" id="IPR042855">
    <property type="entry name" value="V_SNARE_CC"/>
</dbReference>
<keyword evidence="5" id="KW-0653">Protein transport</keyword>
<sequence length="429" mass="47240">MMKVVAEAVNDDGGTTEGDESVVNCISLESDQSRKREGERKGMAILYALVARGSVVLAEYSATSTTANAIARQILEKIPGNNDTNASYSQDRYIFHVKRTDGLTVLCMADDTAGRRIPFAFLEEIHQRFVRTYGRAVLSAQPYAMNDEFSRVLSQQIEYFSSDPNADRINRLKGEMSQVRNVMIENIDKVLDRGDRLELLVDKTATMQGNTFRFRKQARRFRNTVWWRNVKLTCQAYDCIDIPSPGNNLCRFGFCLPRTHSSILPVMRSARHQLYLDIALEHARTSLSICSGTGRQSWYYPKFTFMAAARAVVILSFLLLSAAFTSGCGTCKPHPAPKVPPPNPFCPRDTLKLGVCADLLGLVNVVVGAPPSGDKCCPLLEGLADLEVAACLCTAIKANVLGINLDIPVALSVLLSACQKTVPPGFKCV</sequence>
<dbReference type="InterPro" id="IPR016140">
    <property type="entry name" value="Bifunc_inhib/LTP/seed_store"/>
</dbReference>
<dbReference type="Pfam" id="PF13774">
    <property type="entry name" value="Longin"/>
    <property type="match status" value="1"/>
</dbReference>
<dbReference type="CDD" id="cd01958">
    <property type="entry name" value="HPS_like"/>
    <property type="match status" value="1"/>
</dbReference>
<dbReference type="SUPFAM" id="SSF64356">
    <property type="entry name" value="SNARE-like"/>
    <property type="match status" value="1"/>
</dbReference>
<evidence type="ECO:0000313" key="14">
    <source>
        <dbReference type="EMBL" id="KAG6409479.1"/>
    </source>
</evidence>
<dbReference type="InterPro" id="IPR036312">
    <property type="entry name" value="Bifun_inhib/LTP/seed_sf"/>
</dbReference>
<dbReference type="EMBL" id="PNBA02000010">
    <property type="protein sequence ID" value="KAG6409479.1"/>
    <property type="molecule type" value="Genomic_DNA"/>
</dbReference>
<dbReference type="Gene3D" id="3.30.450.50">
    <property type="entry name" value="Longin domain"/>
    <property type="match status" value="1"/>
</dbReference>
<evidence type="ECO:0000256" key="11">
    <source>
        <dbReference type="PROSITE-ProRule" id="PRU00290"/>
    </source>
</evidence>
<dbReference type="PANTHER" id="PTHR21136:SF172">
    <property type="entry name" value="VESICLE-ASSOCIATED MEMBRANE PROTEIN 711-RELATED"/>
    <property type="match status" value="1"/>
</dbReference>
<dbReference type="GO" id="GO:0016192">
    <property type="term" value="P:vesicle-mediated transport"/>
    <property type="evidence" value="ECO:0007669"/>
    <property type="project" value="InterPro"/>
</dbReference>
<evidence type="ECO:0000256" key="7">
    <source>
        <dbReference type="ARBA" id="ARBA00023136"/>
    </source>
</evidence>
<dbReference type="AlphaFoldDB" id="A0A8X8XBB9"/>
<dbReference type="InterPro" id="IPR011012">
    <property type="entry name" value="Longin-like_dom_sf"/>
</dbReference>
<comment type="function">
    <text evidence="8">Involved in the targeting and/or fusion of transport vesicles to their target membrane.</text>
</comment>
<dbReference type="Gene3D" id="1.10.110.10">
    <property type="entry name" value="Plant lipid-transfer and hydrophobic proteins"/>
    <property type="match status" value="1"/>
</dbReference>
<dbReference type="GO" id="GO:0015031">
    <property type="term" value="P:protein transport"/>
    <property type="evidence" value="ECO:0007669"/>
    <property type="project" value="UniProtKB-KW"/>
</dbReference>
<organism evidence="14">
    <name type="scientific">Salvia splendens</name>
    <name type="common">Scarlet sage</name>
    <dbReference type="NCBI Taxonomy" id="180675"/>
    <lineage>
        <taxon>Eukaryota</taxon>
        <taxon>Viridiplantae</taxon>
        <taxon>Streptophyta</taxon>
        <taxon>Embryophyta</taxon>
        <taxon>Tracheophyta</taxon>
        <taxon>Spermatophyta</taxon>
        <taxon>Magnoliopsida</taxon>
        <taxon>eudicotyledons</taxon>
        <taxon>Gunneridae</taxon>
        <taxon>Pentapetalae</taxon>
        <taxon>asterids</taxon>
        <taxon>lamiids</taxon>
        <taxon>Lamiales</taxon>
        <taxon>Lamiaceae</taxon>
        <taxon>Nepetoideae</taxon>
        <taxon>Mentheae</taxon>
        <taxon>Salviinae</taxon>
        <taxon>Salvia</taxon>
        <taxon>Salvia subgen. Calosphace</taxon>
        <taxon>core Calosphace</taxon>
    </lineage>
</organism>
<dbReference type="InterPro" id="IPR001388">
    <property type="entry name" value="Synaptobrevin-like"/>
</dbReference>